<dbReference type="InterPro" id="IPR017938">
    <property type="entry name" value="Riboflavin_synthase-like_b-brl"/>
</dbReference>
<comment type="catalytic activity">
    <reaction evidence="14 15">
        <text>2 oxidized [cytochrome P450] + NADPH = 2 reduced [cytochrome P450] + NADP(+) + H(+)</text>
        <dbReference type="Rhea" id="RHEA:24040"/>
        <dbReference type="Rhea" id="RHEA-COMP:14627"/>
        <dbReference type="Rhea" id="RHEA-COMP:14628"/>
        <dbReference type="ChEBI" id="CHEBI:15378"/>
        <dbReference type="ChEBI" id="CHEBI:55376"/>
        <dbReference type="ChEBI" id="CHEBI:57783"/>
        <dbReference type="ChEBI" id="CHEBI:58349"/>
        <dbReference type="ChEBI" id="CHEBI:60344"/>
        <dbReference type="EC" id="1.6.2.4"/>
    </reaction>
</comment>
<dbReference type="InterPro" id="IPR003097">
    <property type="entry name" value="CysJ-like_FAD-binding"/>
</dbReference>
<dbReference type="PIRSF" id="PIRSF000209">
    <property type="entry name" value="Bifunctional_P450_P450R"/>
    <property type="match status" value="1"/>
</dbReference>
<dbReference type="Gene3D" id="3.40.50.80">
    <property type="entry name" value="Nucleotide-binding domain of ferredoxin-NADP reductase (FNR) module"/>
    <property type="match status" value="1"/>
</dbReference>
<comment type="cofactor">
    <cofactor evidence="1 15">
        <name>heme</name>
        <dbReference type="ChEBI" id="CHEBI:30413"/>
    </cofactor>
</comment>
<comment type="catalytic activity">
    <reaction evidence="15">
        <text>an organic molecule + reduced [NADPH--hemoprotein reductase] + O2 = an alcohol + oxidized [NADPH--hemoprotein reductase] + H2O + H(+)</text>
        <dbReference type="Rhea" id="RHEA:17149"/>
        <dbReference type="Rhea" id="RHEA-COMP:11964"/>
        <dbReference type="Rhea" id="RHEA-COMP:11965"/>
        <dbReference type="ChEBI" id="CHEBI:15377"/>
        <dbReference type="ChEBI" id="CHEBI:15378"/>
        <dbReference type="ChEBI" id="CHEBI:15379"/>
        <dbReference type="ChEBI" id="CHEBI:30879"/>
        <dbReference type="ChEBI" id="CHEBI:57618"/>
        <dbReference type="ChEBI" id="CHEBI:58210"/>
        <dbReference type="ChEBI" id="CHEBI:142491"/>
        <dbReference type="EC" id="1.14.14.1"/>
    </reaction>
</comment>
<dbReference type="GeneID" id="92073584"/>
<protein>
    <recommendedName>
        <fullName evidence="15">Bifunctional cytochrome P450/NADPH--P450 reductase</fullName>
    </recommendedName>
    <domain>
        <recommendedName>
            <fullName evidence="15">Cytochrome P450</fullName>
            <ecNumber evidence="15">1.14.14.1</ecNumber>
        </recommendedName>
    </domain>
    <domain>
        <recommendedName>
            <fullName evidence="15">NADPH--cytochrome P450 reductase</fullName>
            <ecNumber evidence="15">1.6.2.4</ecNumber>
        </recommendedName>
    </domain>
</protein>
<keyword evidence="9 15" id="KW-0521">NADP</keyword>
<keyword evidence="11 15" id="KW-0560">Oxidoreductase</keyword>
<dbReference type="SUPFAM" id="SSF52343">
    <property type="entry name" value="Ferredoxin reductase-like, C-terminal NADP-linked domain"/>
    <property type="match status" value="1"/>
</dbReference>
<sequence>MTEPIPSPAGLPFVGNILDLQDEVPFFAIGRLLDIYGPIVKFNVMGAEKIVVGNFELFDELCDETRFYKLVSGPLVEGPFSPEVRGAEGLFAAIDERRDDWAQAHRILLPAFGPLAIENMFPEMHDIASQMVLKWARQGPSHHILAPEDFSRLTLDTIALCAMDYRFNSFYQEDMHPFVKSMNNLLTERSNSAQLGGMLRSLMPSYREQLKQDSDLQFRICQEVVDHRRQNPTEKKDLMNAMLYGKDPKTGETMRDRLIAVNMQTFLIAGHETTSGLLSFAFLLMLKNPKTFFAAQQEVDRVIGKDKIEAKHLRELKYINAVLRETLRLNPTAPAFQRAVRPENTEDFVCIGGGRYEIPRGQSIICNLMKIHTDPKVWGEDANEFVPERMMDGKFEKLPKNAWKPFGTGVRSCIGRAFAWQEALLATAMILQNFNVELADPDYEMKIVQSLTIKPKDFNIKVSLRSGITATGLQHRLQTVDVPDDIRKDSDAKALDSDETIGMTILYGSNTGTCQALAQKLASQASQHGINASVSDLDSSIDKLPTDSPVVIISASYEGLPPDNAARFVAWLEHLGAGSLAGVKYAVFGCGNSDWTATYQRIPTLIDDLLAKAGAERLTAKGATDAKMGDIFADWDAWTANELWTHVSSDTKKENAPVRPTIEMDVSKADRAAHLQQNVQWATVTSTKKLTNGEVSEKRQIEFELPEGVTYSSGDYLAVLPLNPEDTVRRVVKRFGLPWDGIITINKSGSTTLPTGKGVSIFDLLRGYVEIGQPVTRKDLELIAATVQDEEDKESLLSLAADEAAFKEKIAGPRMTILDLLEQHPTCTMPFPEYLALLPPLRPRYYSISSSPLASPTTCALTYSVIDEPSWSSTTSRFVGVAGTYLRSLSPGDKALVAVRSTNHYFRLPADPEATPIVMICAGSGIAPFRAFVQERAVLIRERGGKERAKLAPALLFVGCRSAGADRLYGEELDEWQKMGAVDVRYAFSRDDSDANETKECRYVQDRLLRDRADVLEMWDQGARIYVCGSGNMAKGVGQAASQIVMERRRARGEEVTEQDVEDFKVRMRNERFIADIFD</sequence>
<dbReference type="Pfam" id="PF00258">
    <property type="entry name" value="Flavodoxin_1"/>
    <property type="match status" value="1"/>
</dbReference>
<dbReference type="InterPro" id="IPR023173">
    <property type="entry name" value="NADPH_Cyt_P450_Rdtase_alpha"/>
</dbReference>
<dbReference type="InterPro" id="IPR023206">
    <property type="entry name" value="Bifunctional_P450_P450_red"/>
</dbReference>
<evidence type="ECO:0000256" key="2">
    <source>
        <dbReference type="ARBA" id="ARBA00010018"/>
    </source>
</evidence>
<evidence type="ECO:0000256" key="14">
    <source>
        <dbReference type="ARBA" id="ARBA00049342"/>
    </source>
</evidence>
<dbReference type="CDD" id="cd11068">
    <property type="entry name" value="CYP120A1"/>
    <property type="match status" value="1"/>
</dbReference>
<dbReference type="PROSITE" id="PS51384">
    <property type="entry name" value="FAD_FR"/>
    <property type="match status" value="1"/>
</dbReference>
<dbReference type="InterPro" id="IPR001433">
    <property type="entry name" value="OxRdtase_FAD/NAD-bd"/>
</dbReference>
<comment type="caution">
    <text evidence="18">The sequence shown here is derived from an EMBL/GenBank/DDBJ whole genome shotgun (WGS) entry which is preliminary data.</text>
</comment>
<proteinExistence type="inferred from homology"/>
<comment type="cofactor">
    <cofactor evidence="15">
        <name>FAD</name>
        <dbReference type="ChEBI" id="CHEBI:57692"/>
    </cofactor>
    <cofactor evidence="15">
        <name>FMN</name>
        <dbReference type="ChEBI" id="CHEBI:58210"/>
    </cofactor>
</comment>
<keyword evidence="10 15" id="KW-0249">Electron transport</keyword>
<evidence type="ECO:0000256" key="1">
    <source>
        <dbReference type="ARBA" id="ARBA00001971"/>
    </source>
</evidence>
<dbReference type="CDD" id="cd06206">
    <property type="entry name" value="bifunctional_CYPOR"/>
    <property type="match status" value="1"/>
</dbReference>
<dbReference type="PANTHER" id="PTHR19384">
    <property type="entry name" value="NITRIC OXIDE SYNTHASE-RELATED"/>
    <property type="match status" value="1"/>
</dbReference>
<dbReference type="InterPro" id="IPR001094">
    <property type="entry name" value="Flavdoxin-like"/>
</dbReference>
<evidence type="ECO:0000259" key="17">
    <source>
        <dbReference type="PROSITE" id="PS51384"/>
    </source>
</evidence>
<dbReference type="EC" id="1.14.14.1" evidence="15"/>
<dbReference type="Proteomes" id="UP001391051">
    <property type="component" value="Unassembled WGS sequence"/>
</dbReference>
<dbReference type="EMBL" id="JAQQWE010000003">
    <property type="protein sequence ID" value="KAK7959446.1"/>
    <property type="molecule type" value="Genomic_DNA"/>
</dbReference>
<dbReference type="InterPro" id="IPR039261">
    <property type="entry name" value="FNR_nucleotide-bd"/>
</dbReference>
<feature type="domain" description="FAD-binding FR-type" evidence="17">
    <location>
        <begin position="677"/>
        <end position="909"/>
    </location>
</feature>
<dbReference type="InterPro" id="IPR008254">
    <property type="entry name" value="Flavodoxin/NO_synth"/>
</dbReference>
<keyword evidence="8 15" id="KW-0274">FAD</keyword>
<evidence type="ECO:0000256" key="6">
    <source>
        <dbReference type="ARBA" id="ARBA00022643"/>
    </source>
</evidence>
<dbReference type="InterPro" id="IPR017972">
    <property type="entry name" value="Cyt_P450_CS"/>
</dbReference>
<dbReference type="RefSeq" id="XP_066703149.1">
    <property type="nucleotide sequence ID" value="XM_066840522.1"/>
</dbReference>
<keyword evidence="7 15" id="KW-0479">Metal-binding</keyword>
<dbReference type="Pfam" id="PF00067">
    <property type="entry name" value="p450"/>
    <property type="match status" value="1"/>
</dbReference>
<organism evidence="18 19">
    <name type="scientific">Apiospora aurea</name>
    <dbReference type="NCBI Taxonomy" id="335848"/>
    <lineage>
        <taxon>Eukaryota</taxon>
        <taxon>Fungi</taxon>
        <taxon>Dikarya</taxon>
        <taxon>Ascomycota</taxon>
        <taxon>Pezizomycotina</taxon>
        <taxon>Sordariomycetes</taxon>
        <taxon>Xylariomycetidae</taxon>
        <taxon>Amphisphaeriales</taxon>
        <taxon>Apiosporaceae</taxon>
        <taxon>Apiospora</taxon>
    </lineage>
</organism>
<dbReference type="PANTHER" id="PTHR19384:SF127">
    <property type="entry name" value="BIFUNCTIONAL CYTOCHROME P450_NADPH--P450 REDUCTASE"/>
    <property type="match status" value="1"/>
</dbReference>
<dbReference type="PROSITE" id="PS50902">
    <property type="entry name" value="FLAVODOXIN_LIKE"/>
    <property type="match status" value="1"/>
</dbReference>
<dbReference type="PRINTS" id="PR00371">
    <property type="entry name" value="FPNCR"/>
</dbReference>
<dbReference type="Gene3D" id="2.40.30.10">
    <property type="entry name" value="Translation factors"/>
    <property type="match status" value="1"/>
</dbReference>
<evidence type="ECO:0000256" key="5">
    <source>
        <dbReference type="ARBA" id="ARBA00022630"/>
    </source>
</evidence>
<gene>
    <name evidence="18" type="ORF">PG986_004300</name>
</gene>
<evidence type="ECO:0000256" key="3">
    <source>
        <dbReference type="ARBA" id="ARBA00022448"/>
    </source>
</evidence>
<dbReference type="InterPro" id="IPR036396">
    <property type="entry name" value="Cyt_P450_sf"/>
</dbReference>
<reference evidence="18 19" key="1">
    <citation type="submission" date="2023-01" db="EMBL/GenBank/DDBJ databases">
        <title>Analysis of 21 Apiospora genomes using comparative genomics revels a genus with tremendous synthesis potential of carbohydrate active enzymes and secondary metabolites.</title>
        <authorList>
            <person name="Sorensen T."/>
        </authorList>
    </citation>
    <scope>NUCLEOTIDE SEQUENCE [LARGE SCALE GENOMIC DNA]</scope>
    <source>
        <strain evidence="18 19">CBS 24483</strain>
    </source>
</reference>
<dbReference type="PROSITE" id="PS00086">
    <property type="entry name" value="CYTOCHROME_P450"/>
    <property type="match status" value="1"/>
</dbReference>
<dbReference type="InterPro" id="IPR017927">
    <property type="entry name" value="FAD-bd_FR_type"/>
</dbReference>
<dbReference type="SUPFAM" id="SSF63380">
    <property type="entry name" value="Riboflavin synthase domain-like"/>
    <property type="match status" value="1"/>
</dbReference>
<dbReference type="Gene3D" id="1.20.990.10">
    <property type="entry name" value="NADPH-cytochrome p450 Reductase, Chain A, domain 3"/>
    <property type="match status" value="1"/>
</dbReference>
<dbReference type="EC" id="1.6.2.4" evidence="15"/>
<evidence type="ECO:0000256" key="11">
    <source>
        <dbReference type="ARBA" id="ARBA00023002"/>
    </source>
</evidence>
<evidence type="ECO:0000313" key="19">
    <source>
        <dbReference type="Proteomes" id="UP001391051"/>
    </source>
</evidence>
<keyword evidence="19" id="KW-1185">Reference proteome</keyword>
<evidence type="ECO:0000256" key="9">
    <source>
        <dbReference type="ARBA" id="ARBA00022857"/>
    </source>
</evidence>
<dbReference type="Gene3D" id="1.10.630.10">
    <property type="entry name" value="Cytochrome P450"/>
    <property type="match status" value="1"/>
</dbReference>
<keyword evidence="13 15" id="KW-0503">Monooxygenase</keyword>
<evidence type="ECO:0000256" key="12">
    <source>
        <dbReference type="ARBA" id="ARBA00023004"/>
    </source>
</evidence>
<keyword evidence="6 15" id="KW-0288">FMN</keyword>
<evidence type="ECO:0000256" key="13">
    <source>
        <dbReference type="ARBA" id="ARBA00023033"/>
    </source>
</evidence>
<evidence type="ECO:0000256" key="7">
    <source>
        <dbReference type="ARBA" id="ARBA00022723"/>
    </source>
</evidence>
<keyword evidence="5 15" id="KW-0285">Flavoprotein</keyword>
<keyword evidence="3 15" id="KW-0813">Transport</keyword>
<evidence type="ECO:0000256" key="15">
    <source>
        <dbReference type="PIRNR" id="PIRNR000209"/>
    </source>
</evidence>
<dbReference type="Pfam" id="PF00175">
    <property type="entry name" value="NAD_binding_1"/>
    <property type="match status" value="1"/>
</dbReference>
<feature type="domain" description="Flavodoxin-like" evidence="16">
    <location>
        <begin position="503"/>
        <end position="643"/>
    </location>
</feature>
<evidence type="ECO:0000256" key="10">
    <source>
        <dbReference type="ARBA" id="ARBA00022982"/>
    </source>
</evidence>
<keyword evidence="12 15" id="KW-0408">Iron</keyword>
<keyword evidence="4 15" id="KW-0349">Heme</keyword>
<dbReference type="SUPFAM" id="SSF48264">
    <property type="entry name" value="Cytochrome P450"/>
    <property type="match status" value="1"/>
</dbReference>
<dbReference type="InterPro" id="IPR029039">
    <property type="entry name" value="Flavoprotein-like_sf"/>
</dbReference>
<evidence type="ECO:0000256" key="8">
    <source>
        <dbReference type="ARBA" id="ARBA00022827"/>
    </source>
</evidence>
<dbReference type="InterPro" id="IPR001709">
    <property type="entry name" value="Flavoprot_Pyr_Nucl_cyt_Rdtase"/>
</dbReference>
<comment type="similarity">
    <text evidence="2 15">In the N-terminal section; belongs to the cytochrome P450 family.</text>
</comment>
<evidence type="ECO:0000256" key="4">
    <source>
        <dbReference type="ARBA" id="ARBA00022617"/>
    </source>
</evidence>
<dbReference type="Gene3D" id="3.40.50.360">
    <property type="match status" value="1"/>
</dbReference>
<dbReference type="Pfam" id="PF00667">
    <property type="entry name" value="FAD_binding_1"/>
    <property type="match status" value="1"/>
</dbReference>
<evidence type="ECO:0000259" key="16">
    <source>
        <dbReference type="PROSITE" id="PS50902"/>
    </source>
</evidence>
<dbReference type="PRINTS" id="PR00369">
    <property type="entry name" value="FLAVODOXIN"/>
</dbReference>
<accession>A0ABR1QM71</accession>
<evidence type="ECO:0000313" key="18">
    <source>
        <dbReference type="EMBL" id="KAK7959446.1"/>
    </source>
</evidence>
<dbReference type="InterPro" id="IPR001128">
    <property type="entry name" value="Cyt_P450"/>
</dbReference>
<name>A0ABR1QM71_9PEZI</name>
<dbReference type="SUPFAM" id="SSF52218">
    <property type="entry name" value="Flavoproteins"/>
    <property type="match status" value="1"/>
</dbReference>